<dbReference type="Proteomes" id="UP000784294">
    <property type="component" value="Unassembled WGS sequence"/>
</dbReference>
<sequence>MMYKSSARFQPKRGRRSGGLRQPERRIKAKLLQYNGIHPSSSGVIDLRISSSCSFTRNESLPNNSCIFTFAIDYDNLLQATERRRNAFLAT</sequence>
<proteinExistence type="predicted"/>
<name>A0A448WCK4_9PLAT</name>
<evidence type="ECO:0000256" key="1">
    <source>
        <dbReference type="SAM" id="MobiDB-lite"/>
    </source>
</evidence>
<keyword evidence="3" id="KW-1185">Reference proteome</keyword>
<dbReference type="EMBL" id="CAAALY010004182">
    <property type="protein sequence ID" value="VEL08519.1"/>
    <property type="molecule type" value="Genomic_DNA"/>
</dbReference>
<protein>
    <submittedName>
        <fullName evidence="2">Uncharacterized protein</fullName>
    </submittedName>
</protein>
<reference evidence="2" key="1">
    <citation type="submission" date="2018-11" db="EMBL/GenBank/DDBJ databases">
        <authorList>
            <consortium name="Pathogen Informatics"/>
        </authorList>
    </citation>
    <scope>NUCLEOTIDE SEQUENCE</scope>
</reference>
<organism evidence="2 3">
    <name type="scientific">Protopolystoma xenopodis</name>
    <dbReference type="NCBI Taxonomy" id="117903"/>
    <lineage>
        <taxon>Eukaryota</taxon>
        <taxon>Metazoa</taxon>
        <taxon>Spiralia</taxon>
        <taxon>Lophotrochozoa</taxon>
        <taxon>Platyhelminthes</taxon>
        <taxon>Monogenea</taxon>
        <taxon>Polyopisthocotylea</taxon>
        <taxon>Polystomatidea</taxon>
        <taxon>Polystomatidae</taxon>
        <taxon>Protopolystoma</taxon>
    </lineage>
</organism>
<comment type="caution">
    <text evidence="2">The sequence shown here is derived from an EMBL/GenBank/DDBJ whole genome shotgun (WGS) entry which is preliminary data.</text>
</comment>
<gene>
    <name evidence="2" type="ORF">PXEA_LOCUS1959</name>
</gene>
<dbReference type="AlphaFoldDB" id="A0A448WCK4"/>
<accession>A0A448WCK4</accession>
<evidence type="ECO:0000313" key="2">
    <source>
        <dbReference type="EMBL" id="VEL08519.1"/>
    </source>
</evidence>
<feature type="region of interest" description="Disordered" evidence="1">
    <location>
        <begin position="1"/>
        <end position="22"/>
    </location>
</feature>
<evidence type="ECO:0000313" key="3">
    <source>
        <dbReference type="Proteomes" id="UP000784294"/>
    </source>
</evidence>